<proteinExistence type="predicted"/>
<evidence type="ECO:0000313" key="2">
    <source>
        <dbReference type="Proteomes" id="UP000632273"/>
    </source>
</evidence>
<reference evidence="2" key="1">
    <citation type="journal article" date="2019" name="Int. J. Syst. Evol. Microbiol.">
        <title>The Global Catalogue of Microorganisms (GCM) 10K type strain sequencing project: providing services to taxonomists for standard genome sequencing and annotation.</title>
        <authorList>
            <consortium name="The Broad Institute Genomics Platform"/>
            <consortium name="The Broad Institute Genome Sequencing Center for Infectious Disease"/>
            <person name="Wu L."/>
            <person name="Ma J."/>
        </authorList>
    </citation>
    <scope>NUCLEOTIDE SEQUENCE [LARGE SCALE GENOMIC DNA]</scope>
    <source>
        <strain evidence="2">CGMCC 1.15197</strain>
    </source>
</reference>
<name>A0ABQ1UQT0_9BACT</name>
<sequence>MASGQVKQDTDKMRLIVKSDRKKFPNDHPFIVIEFKNISNNTIRLAEFDDYPGSCLDVLFFTSIIVHNEKGRFVAIKQGPGKIDIIEYPSRTTYIEVSKGKSCRRIINLNDYLRHGKSKLEPGLYRINVNYVNWYGGECIKGAFHSSELLLRVEK</sequence>
<organism evidence="1 2">
    <name type="scientific">Hymenobacter cavernae</name>
    <dbReference type="NCBI Taxonomy" id="2044852"/>
    <lineage>
        <taxon>Bacteria</taxon>
        <taxon>Pseudomonadati</taxon>
        <taxon>Bacteroidota</taxon>
        <taxon>Cytophagia</taxon>
        <taxon>Cytophagales</taxon>
        <taxon>Hymenobacteraceae</taxon>
        <taxon>Hymenobacter</taxon>
    </lineage>
</organism>
<dbReference type="Proteomes" id="UP000632273">
    <property type="component" value="Unassembled WGS sequence"/>
</dbReference>
<gene>
    <name evidence="1" type="ORF">GCM10011383_38370</name>
</gene>
<protein>
    <submittedName>
        <fullName evidence="1">Uncharacterized protein</fullName>
    </submittedName>
</protein>
<evidence type="ECO:0000313" key="1">
    <source>
        <dbReference type="EMBL" id="GGF23049.1"/>
    </source>
</evidence>
<keyword evidence="2" id="KW-1185">Reference proteome</keyword>
<accession>A0ABQ1UQT0</accession>
<dbReference type="EMBL" id="BMHT01000007">
    <property type="protein sequence ID" value="GGF23049.1"/>
    <property type="molecule type" value="Genomic_DNA"/>
</dbReference>
<comment type="caution">
    <text evidence="1">The sequence shown here is derived from an EMBL/GenBank/DDBJ whole genome shotgun (WGS) entry which is preliminary data.</text>
</comment>